<dbReference type="Proteomes" id="UP000335636">
    <property type="component" value="Unassembled WGS sequence"/>
</dbReference>
<dbReference type="AlphaFoldDB" id="A0A5E4A4K8"/>
<comment type="caution">
    <text evidence="1">The sequence shown here is derived from an EMBL/GenBank/DDBJ whole genome shotgun (WGS) entry which is preliminary data.</text>
</comment>
<proteinExistence type="predicted"/>
<evidence type="ECO:0000313" key="1">
    <source>
        <dbReference type="EMBL" id="VTJ51935.1"/>
    </source>
</evidence>
<name>A0A5E4A4K8_MARMO</name>
<accession>A0A5E4A4K8</accession>
<reference evidence="1" key="1">
    <citation type="submission" date="2019-04" db="EMBL/GenBank/DDBJ databases">
        <authorList>
            <person name="Alioto T."/>
            <person name="Alioto T."/>
        </authorList>
    </citation>
    <scope>NUCLEOTIDE SEQUENCE [LARGE SCALE GENOMIC DNA]</scope>
</reference>
<protein>
    <submittedName>
        <fullName evidence="1">Uncharacterized protein</fullName>
    </submittedName>
</protein>
<sequence length="73" mass="8612">MSSRNRFTVEETSGRDRPGHFVRCRCQERGCVDTNVDHRGGRLTGYEEERQIVYREVLLRPDTVSPVFLHDWC</sequence>
<gene>
    <name evidence="1" type="ORF">MONAX_5E002780</name>
</gene>
<evidence type="ECO:0000313" key="2">
    <source>
        <dbReference type="Proteomes" id="UP000335636"/>
    </source>
</evidence>
<dbReference type="EMBL" id="CABDUW010000011">
    <property type="protein sequence ID" value="VTJ51935.1"/>
    <property type="molecule type" value="Genomic_DNA"/>
</dbReference>
<keyword evidence="2" id="KW-1185">Reference proteome</keyword>
<organism evidence="1 2">
    <name type="scientific">Marmota monax</name>
    <name type="common">Woodchuck</name>
    <dbReference type="NCBI Taxonomy" id="9995"/>
    <lineage>
        <taxon>Eukaryota</taxon>
        <taxon>Metazoa</taxon>
        <taxon>Chordata</taxon>
        <taxon>Craniata</taxon>
        <taxon>Vertebrata</taxon>
        <taxon>Euteleostomi</taxon>
        <taxon>Mammalia</taxon>
        <taxon>Eutheria</taxon>
        <taxon>Euarchontoglires</taxon>
        <taxon>Glires</taxon>
        <taxon>Rodentia</taxon>
        <taxon>Sciuromorpha</taxon>
        <taxon>Sciuridae</taxon>
        <taxon>Xerinae</taxon>
        <taxon>Marmotini</taxon>
        <taxon>Marmota</taxon>
    </lineage>
</organism>